<reference evidence="4" key="1">
    <citation type="submission" date="2022-05" db="EMBL/GenBank/DDBJ databases">
        <title>Complete sequence of a novel PHA-producing Halomonas strain.</title>
        <authorList>
            <person name="Zheng Z."/>
        </authorList>
    </citation>
    <scope>NUCLEOTIDE SEQUENCE</scope>
    <source>
        <strain evidence="4">ZZQ-149</strain>
    </source>
</reference>
<dbReference type="RefSeq" id="WP_264017492.1">
    <property type="nucleotide sequence ID" value="NZ_CP096973.1"/>
</dbReference>
<organism evidence="4 5">
    <name type="scientific">Halomonas qinghailakensis</name>
    <dbReference type="NCBI Taxonomy" id="2937790"/>
    <lineage>
        <taxon>Bacteria</taxon>
        <taxon>Pseudomonadati</taxon>
        <taxon>Pseudomonadota</taxon>
        <taxon>Gammaproteobacteria</taxon>
        <taxon>Oceanospirillales</taxon>
        <taxon>Halomonadaceae</taxon>
        <taxon>Halomonas</taxon>
    </lineage>
</organism>
<accession>A0AA46YPY4</accession>
<dbReference type="InterPro" id="IPR056572">
    <property type="entry name" value="Zn_ribbon_PaaD"/>
</dbReference>
<feature type="region of interest" description="Disordered" evidence="1">
    <location>
        <begin position="1"/>
        <end position="43"/>
    </location>
</feature>
<evidence type="ECO:0000313" key="5">
    <source>
        <dbReference type="Proteomes" id="UP001164935"/>
    </source>
</evidence>
<dbReference type="InterPro" id="IPR034904">
    <property type="entry name" value="FSCA_dom_sf"/>
</dbReference>
<dbReference type="Gene3D" id="3.30.300.130">
    <property type="entry name" value="Fe-S cluster assembly (FSCA)"/>
    <property type="match status" value="1"/>
</dbReference>
<evidence type="ECO:0000256" key="1">
    <source>
        <dbReference type="SAM" id="MobiDB-lite"/>
    </source>
</evidence>
<dbReference type="InterPro" id="IPR002744">
    <property type="entry name" value="MIP18-like"/>
</dbReference>
<dbReference type="EMBL" id="CP096973">
    <property type="protein sequence ID" value="UYO73162.1"/>
    <property type="molecule type" value="Genomic_DNA"/>
</dbReference>
<dbReference type="InterPro" id="IPR052339">
    <property type="entry name" value="Fe-S_Maturation_MIP18"/>
</dbReference>
<dbReference type="AlphaFoldDB" id="A0AA46YPY4"/>
<dbReference type="InterPro" id="IPR011883">
    <property type="entry name" value="PaaD-like"/>
</dbReference>
<dbReference type="NCBIfam" id="TIGR02159">
    <property type="entry name" value="PA_CoA_Oxy4"/>
    <property type="match status" value="1"/>
</dbReference>
<dbReference type="KEGG" id="hqn:M0220_09640"/>
<gene>
    <name evidence="4" type="primary">paaJ</name>
    <name evidence="4" type="ORF">M0220_09640</name>
</gene>
<feature type="domain" description="PaaD zinc beta ribbon" evidence="3">
    <location>
        <begin position="155"/>
        <end position="202"/>
    </location>
</feature>
<sequence>MLPSGNSPSTPTDHLSTDDLSTDDWPSKDLIGSDRSGLPPAGETGDVDAVLAVLQEVPDPEVPVVSVVELGIVRDIDWQDGRLVVSVTPTYSGCPATEAIEQHIVEALVASGYSNPLIQRRLSPAWTTDWLTDAGREKLRAYGIAPPVGSASKRSLTGQSDPVVPCPLCGSEATERVSEFGSTACKALYRCRDCLEPFDYFKCL</sequence>
<evidence type="ECO:0000259" key="2">
    <source>
        <dbReference type="Pfam" id="PF01883"/>
    </source>
</evidence>
<protein>
    <submittedName>
        <fullName evidence="4">Phenylacetate-CoA oxygenase subunit PaaJ</fullName>
    </submittedName>
</protein>
<dbReference type="Pfam" id="PF01883">
    <property type="entry name" value="FeS_assembly_P"/>
    <property type="match status" value="1"/>
</dbReference>
<proteinExistence type="predicted"/>
<dbReference type="PANTHER" id="PTHR42831:SF3">
    <property type="entry name" value="1,2-PHENYLACETYL-COA EPOXIDASE, SUBUNIT D-RELATED"/>
    <property type="match status" value="1"/>
</dbReference>
<keyword evidence="5" id="KW-1185">Reference proteome</keyword>
<dbReference type="PANTHER" id="PTHR42831">
    <property type="entry name" value="FE-S PROTEIN MATURATION AUXILIARY FACTOR YITW"/>
    <property type="match status" value="1"/>
</dbReference>
<feature type="domain" description="MIP18 family-like" evidence="2">
    <location>
        <begin position="48"/>
        <end position="110"/>
    </location>
</feature>
<name>A0AA46YPY4_9GAMM</name>
<evidence type="ECO:0000313" key="4">
    <source>
        <dbReference type="EMBL" id="UYO73162.1"/>
    </source>
</evidence>
<dbReference type="Proteomes" id="UP001164935">
    <property type="component" value="Chromosome"/>
</dbReference>
<dbReference type="Pfam" id="PF23451">
    <property type="entry name" value="Zn_ribbon_PaaD"/>
    <property type="match status" value="1"/>
</dbReference>
<evidence type="ECO:0000259" key="3">
    <source>
        <dbReference type="Pfam" id="PF23451"/>
    </source>
</evidence>
<dbReference type="SUPFAM" id="SSF117916">
    <property type="entry name" value="Fe-S cluster assembly (FSCA) domain-like"/>
    <property type="match status" value="1"/>
</dbReference>